<evidence type="ECO:0000313" key="2">
    <source>
        <dbReference type="Proteomes" id="UP000269221"/>
    </source>
</evidence>
<dbReference type="AlphaFoldDB" id="A0A3M0J0B0"/>
<dbReference type="EMBL" id="QRBI01000208">
    <property type="protein sequence ID" value="RMB93720.1"/>
    <property type="molecule type" value="Genomic_DNA"/>
</dbReference>
<proteinExistence type="predicted"/>
<dbReference type="OrthoDB" id="416454at2759"/>
<reference evidence="1 2" key="1">
    <citation type="submission" date="2018-07" db="EMBL/GenBank/DDBJ databases">
        <title>A high quality draft genome assembly of the barn swallow (H. rustica rustica).</title>
        <authorList>
            <person name="Formenti G."/>
            <person name="Chiara M."/>
            <person name="Poveda L."/>
            <person name="Francoijs K.-J."/>
            <person name="Bonisoli-Alquati A."/>
            <person name="Canova L."/>
            <person name="Gianfranceschi L."/>
            <person name="Horner D.S."/>
            <person name="Saino N."/>
        </authorList>
    </citation>
    <scope>NUCLEOTIDE SEQUENCE [LARGE SCALE GENOMIC DNA]</scope>
    <source>
        <strain evidence="1">Chelidonia</strain>
        <tissue evidence="1">Blood</tissue>
    </source>
</reference>
<dbReference type="PANTHER" id="PTHR33332">
    <property type="entry name" value="REVERSE TRANSCRIPTASE DOMAIN-CONTAINING PROTEIN"/>
    <property type="match status" value="1"/>
</dbReference>
<organism evidence="1 2">
    <name type="scientific">Hirundo rustica rustica</name>
    <dbReference type="NCBI Taxonomy" id="333673"/>
    <lineage>
        <taxon>Eukaryota</taxon>
        <taxon>Metazoa</taxon>
        <taxon>Chordata</taxon>
        <taxon>Craniata</taxon>
        <taxon>Vertebrata</taxon>
        <taxon>Euteleostomi</taxon>
        <taxon>Archelosauria</taxon>
        <taxon>Archosauria</taxon>
        <taxon>Dinosauria</taxon>
        <taxon>Saurischia</taxon>
        <taxon>Theropoda</taxon>
        <taxon>Coelurosauria</taxon>
        <taxon>Aves</taxon>
        <taxon>Neognathae</taxon>
        <taxon>Neoaves</taxon>
        <taxon>Telluraves</taxon>
        <taxon>Australaves</taxon>
        <taxon>Passeriformes</taxon>
        <taxon>Sylvioidea</taxon>
        <taxon>Hirundinidae</taxon>
        <taxon>Hirundo</taxon>
    </lineage>
</organism>
<name>A0A3M0J0B0_HIRRU</name>
<gene>
    <name evidence="1" type="ORF">DUI87_29951</name>
</gene>
<dbReference type="Proteomes" id="UP000269221">
    <property type="component" value="Unassembled WGS sequence"/>
</dbReference>
<comment type="caution">
    <text evidence="1">The sequence shown here is derived from an EMBL/GenBank/DDBJ whole genome shotgun (WGS) entry which is preliminary data.</text>
</comment>
<protein>
    <recommendedName>
        <fullName evidence="3">Rna-directed dna polymerase from mobile element jockey-like</fullName>
    </recommendedName>
</protein>
<keyword evidence="2" id="KW-1185">Reference proteome</keyword>
<evidence type="ECO:0008006" key="3">
    <source>
        <dbReference type="Google" id="ProtNLM"/>
    </source>
</evidence>
<evidence type="ECO:0000313" key="1">
    <source>
        <dbReference type="EMBL" id="RMB93720.1"/>
    </source>
</evidence>
<sequence>MTLSWECVDLLEDRMALQRDLEQLEGWEESNKMKFNKSKCRVLHFGHNNPLQCYSLGTVWLDSAQEERDLGVLVSSWLNMSQKCAQVAKRANGILAWIRNSVASRSREVILLLYSALTFCDSVKLTGGSEDIIKTSVSDIIYSRADQLVAKKEVWAAVNTNVGWNEPPVAPLQQMKPGEFAHAGIKSLNSYNPKSLESKPECPGVVL</sequence>
<accession>A0A3M0J0B0</accession>